<dbReference type="OrthoDB" id="775260at2759"/>
<evidence type="ECO:0000313" key="7">
    <source>
        <dbReference type="Proteomes" id="UP000053558"/>
    </source>
</evidence>
<keyword evidence="7" id="KW-1185">Reference proteome</keyword>
<keyword evidence="4" id="KW-0067">ATP-binding</keyword>
<dbReference type="SUPFAM" id="SSF52540">
    <property type="entry name" value="P-loop containing nucleoside triphosphate hydrolases"/>
    <property type="match status" value="1"/>
</dbReference>
<protein>
    <submittedName>
        <fullName evidence="6">tRNA isopentenyltransferase</fullName>
    </submittedName>
</protein>
<evidence type="ECO:0000256" key="4">
    <source>
        <dbReference type="ARBA" id="ARBA00022840"/>
    </source>
</evidence>
<dbReference type="PANTHER" id="PTHR11088">
    <property type="entry name" value="TRNA DIMETHYLALLYLTRANSFERASE"/>
    <property type="match status" value="1"/>
</dbReference>
<evidence type="ECO:0000313" key="6">
    <source>
        <dbReference type="EMBL" id="EIW85343.1"/>
    </source>
</evidence>
<dbReference type="HAMAP" id="MF_00185">
    <property type="entry name" value="IPP_trans"/>
    <property type="match status" value="1"/>
</dbReference>
<dbReference type="Pfam" id="PF01715">
    <property type="entry name" value="IPPT"/>
    <property type="match status" value="1"/>
</dbReference>
<reference evidence="7" key="1">
    <citation type="journal article" date="2012" name="Science">
        <title>The Paleozoic origin of enzymatic lignin decomposition reconstructed from 31 fungal genomes.</title>
        <authorList>
            <person name="Floudas D."/>
            <person name="Binder M."/>
            <person name="Riley R."/>
            <person name="Barry K."/>
            <person name="Blanchette R.A."/>
            <person name="Henrissat B."/>
            <person name="Martinez A.T."/>
            <person name="Otillar R."/>
            <person name="Spatafora J.W."/>
            <person name="Yadav J.S."/>
            <person name="Aerts A."/>
            <person name="Benoit I."/>
            <person name="Boyd A."/>
            <person name="Carlson A."/>
            <person name="Copeland A."/>
            <person name="Coutinho P.M."/>
            <person name="de Vries R.P."/>
            <person name="Ferreira P."/>
            <person name="Findley K."/>
            <person name="Foster B."/>
            <person name="Gaskell J."/>
            <person name="Glotzer D."/>
            <person name="Gorecki P."/>
            <person name="Heitman J."/>
            <person name="Hesse C."/>
            <person name="Hori C."/>
            <person name="Igarashi K."/>
            <person name="Jurgens J.A."/>
            <person name="Kallen N."/>
            <person name="Kersten P."/>
            <person name="Kohler A."/>
            <person name="Kuees U."/>
            <person name="Kumar T.K.A."/>
            <person name="Kuo A."/>
            <person name="LaButti K."/>
            <person name="Larrondo L.F."/>
            <person name="Lindquist E."/>
            <person name="Ling A."/>
            <person name="Lombard V."/>
            <person name="Lucas S."/>
            <person name="Lundell T."/>
            <person name="Martin R."/>
            <person name="McLaughlin D.J."/>
            <person name="Morgenstern I."/>
            <person name="Morin E."/>
            <person name="Murat C."/>
            <person name="Nagy L.G."/>
            <person name="Nolan M."/>
            <person name="Ohm R.A."/>
            <person name="Patyshakuliyeva A."/>
            <person name="Rokas A."/>
            <person name="Ruiz-Duenas F.J."/>
            <person name="Sabat G."/>
            <person name="Salamov A."/>
            <person name="Samejima M."/>
            <person name="Schmutz J."/>
            <person name="Slot J.C."/>
            <person name="St John F."/>
            <person name="Stenlid J."/>
            <person name="Sun H."/>
            <person name="Sun S."/>
            <person name="Syed K."/>
            <person name="Tsang A."/>
            <person name="Wiebenga A."/>
            <person name="Young D."/>
            <person name="Pisabarro A."/>
            <person name="Eastwood D.C."/>
            <person name="Martin F."/>
            <person name="Cullen D."/>
            <person name="Grigoriev I.V."/>
            <person name="Hibbett D.S."/>
        </authorList>
    </citation>
    <scope>NUCLEOTIDE SEQUENCE [LARGE SCALE GENOMIC DNA]</scope>
    <source>
        <strain evidence="7">RWD-64-598 SS2</strain>
    </source>
</reference>
<dbReference type="GeneID" id="19211864"/>
<evidence type="ECO:0000256" key="5">
    <source>
        <dbReference type="SAM" id="MobiDB-lite"/>
    </source>
</evidence>
<comment type="caution">
    <text evidence="6">The sequence shown here is derived from an EMBL/GenBank/DDBJ whole genome shotgun (WGS) entry which is preliminary data.</text>
</comment>
<evidence type="ECO:0000256" key="1">
    <source>
        <dbReference type="ARBA" id="ARBA00005842"/>
    </source>
</evidence>
<dbReference type="Proteomes" id="UP000053558">
    <property type="component" value="Unassembled WGS sequence"/>
</dbReference>
<dbReference type="GO" id="GO:0006400">
    <property type="term" value="P:tRNA modification"/>
    <property type="evidence" value="ECO:0007669"/>
    <property type="project" value="TreeGrafter"/>
</dbReference>
<dbReference type="OMA" id="WGLHLKS"/>
<keyword evidence="2 6" id="KW-0808">Transferase</keyword>
<accession>A0A5M3N1S7</accession>
<dbReference type="InterPro" id="IPR039657">
    <property type="entry name" value="Dimethylallyltransferase"/>
</dbReference>
<dbReference type="Gene3D" id="1.10.20.140">
    <property type="match status" value="1"/>
</dbReference>
<dbReference type="GO" id="GO:0005739">
    <property type="term" value="C:mitochondrion"/>
    <property type="evidence" value="ECO:0007669"/>
    <property type="project" value="TreeGrafter"/>
</dbReference>
<dbReference type="GO" id="GO:0005524">
    <property type="term" value="F:ATP binding"/>
    <property type="evidence" value="ECO:0007669"/>
    <property type="project" value="UniProtKB-KW"/>
</dbReference>
<dbReference type="GO" id="GO:0052381">
    <property type="term" value="F:tRNA dimethylallyltransferase activity"/>
    <property type="evidence" value="ECO:0007669"/>
    <property type="project" value="InterPro"/>
</dbReference>
<evidence type="ECO:0000256" key="3">
    <source>
        <dbReference type="ARBA" id="ARBA00022741"/>
    </source>
</evidence>
<dbReference type="AlphaFoldDB" id="A0A5M3N1S7"/>
<dbReference type="EMBL" id="JH711574">
    <property type="protein sequence ID" value="EIW85343.1"/>
    <property type="molecule type" value="Genomic_DNA"/>
</dbReference>
<organism evidence="6 7">
    <name type="scientific">Coniophora puteana (strain RWD-64-598)</name>
    <name type="common">Brown rot fungus</name>
    <dbReference type="NCBI Taxonomy" id="741705"/>
    <lineage>
        <taxon>Eukaryota</taxon>
        <taxon>Fungi</taxon>
        <taxon>Dikarya</taxon>
        <taxon>Basidiomycota</taxon>
        <taxon>Agaricomycotina</taxon>
        <taxon>Agaricomycetes</taxon>
        <taxon>Agaricomycetidae</taxon>
        <taxon>Boletales</taxon>
        <taxon>Coniophorineae</taxon>
        <taxon>Coniophoraceae</taxon>
        <taxon>Coniophora</taxon>
    </lineage>
</organism>
<dbReference type="PANTHER" id="PTHR11088:SF89">
    <property type="entry name" value="TRNA DIMETHYLALLYLTRANSFERASE"/>
    <property type="match status" value="1"/>
</dbReference>
<dbReference type="KEGG" id="cput:CONPUDRAFT_98295"/>
<evidence type="ECO:0000256" key="2">
    <source>
        <dbReference type="ARBA" id="ARBA00022679"/>
    </source>
</evidence>
<name>A0A5M3N1S7_CONPW</name>
<dbReference type="InterPro" id="IPR027417">
    <property type="entry name" value="P-loop_NTPase"/>
</dbReference>
<comment type="similarity">
    <text evidence="1">Belongs to the IPP transferase family.</text>
</comment>
<keyword evidence="3" id="KW-0547">Nucleotide-binding</keyword>
<dbReference type="InterPro" id="IPR018022">
    <property type="entry name" value="IPT"/>
</dbReference>
<dbReference type="Gene3D" id="3.40.50.300">
    <property type="entry name" value="P-loop containing nucleotide triphosphate hydrolases"/>
    <property type="match status" value="1"/>
</dbReference>
<proteinExistence type="inferred from homology"/>
<dbReference type="RefSeq" id="XP_007764852.1">
    <property type="nucleotide sequence ID" value="XM_007766662.1"/>
</dbReference>
<feature type="region of interest" description="Disordered" evidence="5">
    <location>
        <begin position="482"/>
        <end position="502"/>
    </location>
</feature>
<gene>
    <name evidence="6" type="ORF">CONPUDRAFT_98295</name>
</gene>
<sequence length="502" mass="56326">MNPLIAICGTTGVGKSKLSIELALKLSEKLYGGRWTGARVINADSMQVYTGLDIITNKVPLAERQGVEHVLMDIKQPGEQYVVGEWVRDAIDIIDETHRRNQIPIVVGGTSYWIQHLIFPNRLVSPSASPSPSSVALPSSELADSVEALPQTLRQLYDNLPEVPPSAAVDPEAAYSLHSLLSALDDRIASRWHWRDTRKVLRSLHIAKDSSRKPSEIIDEQSQTMVVPRYRTLCFWLYADLPIINPRLDERVDEMIRLGLVDEIRSLQRLATMNAAHNDPGKPEKQIDMSNIDFTKGIFQSIGFKEFQTYLEASIPDGKLFEAAVETMKQSTRKYAKRQISWIRNKLLPVVNRVNSTCSSLKEALTPTYLLDANELGIKWDTEVRERAEAISIAFVEDEDLPDPLSLSDTAERMLAVEEKLTDPTAVLEARRKVVCPICSTDPLQPVMVEEGKEWAVHAKTRLHRRLLAKSTATPHRIARQAEDVTQAEDEFSLEGSTAFTT</sequence>